<dbReference type="PANTHER" id="PTHR13697">
    <property type="entry name" value="PHOSPHOFRUCTOKINASE"/>
    <property type="match status" value="1"/>
</dbReference>
<keyword evidence="5 10" id="KW-0808">Transferase</keyword>
<feature type="binding site" evidence="10">
    <location>
        <position position="276"/>
    </location>
    <ligand>
        <name>substrate</name>
        <note>ligand shared between dimeric partners</note>
    </ligand>
</feature>
<feature type="binding site" description="in other chain" evidence="10">
    <location>
        <position position="232"/>
    </location>
    <ligand>
        <name>substrate</name>
        <note>ligand shared between dimeric partners</note>
    </ligand>
</feature>
<gene>
    <name evidence="10" type="primary">pfp</name>
    <name evidence="12" type="ORF">B6D57_01330</name>
</gene>
<comment type="subcellular location">
    <subcellularLocation>
        <location evidence="2 10">Cytoplasm</location>
    </subcellularLocation>
</comment>
<dbReference type="FunFam" id="3.40.50.460:FF:000002">
    <property type="entry name" value="ATP-dependent 6-phosphofructokinase"/>
    <property type="match status" value="1"/>
</dbReference>
<sequence length="360" mass="39813">MNKVTGGKKMHLGILTGGGDCPGLNAAIRAVVRRAIGKYEHQVTGIRYGWKGLIEGIYIPLDTNSVSGILDKGGTLLGTSRTNPFKNSERLQDLFSNMKSANFDAIIAIGGEDTLGVAERLHREYKVPIVGIPKTIDNDLNETDYTIGFWSSINTAVDAIDRLRTTAESHNRVMIAEVMGRHAGWIATYAGICSGADIILTPEFEMSIDEIVDILNARLDRGRDFTIIVVAEGAKLKEMGELVTSEKRDEFGHVYLGGISQILADEIEKRTDLQARATILGYTQRGGTPTPYDRFIATLLGVKAADLASEGKFGYMVALKGNDVVPVKLSKVWISDYLHFLYYSEDKEEFICHWFLLRRF</sequence>
<feature type="binding site" description="in other chain" evidence="10">
    <location>
        <begin position="282"/>
        <end position="285"/>
    </location>
    <ligand>
        <name>substrate</name>
        <note>ligand shared between dimeric partners</note>
    </ligand>
</feature>
<reference evidence="13" key="1">
    <citation type="submission" date="2017-03" db="EMBL/GenBank/DDBJ databases">
        <title>Novel pathways for hydrocarbon cycling and metabolic interdependencies in hydrothermal sediment communities.</title>
        <authorList>
            <person name="Dombrowski N."/>
            <person name="Seitz K."/>
            <person name="Teske A."/>
            <person name="Baker B."/>
        </authorList>
    </citation>
    <scope>NUCLEOTIDE SEQUENCE [LARGE SCALE GENOMIC DNA]</scope>
</reference>
<keyword evidence="6 10" id="KW-0479">Metal-binding</keyword>
<feature type="binding site" description="in other chain" evidence="10">
    <location>
        <begin position="179"/>
        <end position="181"/>
    </location>
    <ligand>
        <name>substrate</name>
        <note>ligand shared between dimeric partners</note>
    </ligand>
</feature>
<dbReference type="GO" id="GO:0016208">
    <property type="term" value="F:AMP binding"/>
    <property type="evidence" value="ECO:0007669"/>
    <property type="project" value="TreeGrafter"/>
</dbReference>
<dbReference type="InterPro" id="IPR035966">
    <property type="entry name" value="PKF_sf"/>
</dbReference>
<evidence type="ECO:0000313" key="12">
    <source>
        <dbReference type="EMBL" id="OQX91006.1"/>
    </source>
</evidence>
<evidence type="ECO:0000256" key="3">
    <source>
        <dbReference type="ARBA" id="ARBA00004679"/>
    </source>
</evidence>
<proteinExistence type="inferred from homology"/>
<evidence type="ECO:0000256" key="5">
    <source>
        <dbReference type="ARBA" id="ARBA00022679"/>
    </source>
</evidence>
<keyword evidence="8 10" id="KW-0460">Magnesium</keyword>
<comment type="caution">
    <text evidence="12">The sequence shown here is derived from an EMBL/GenBank/DDBJ whole genome shotgun (WGS) entry which is preliminary data.</text>
</comment>
<dbReference type="PIRSF" id="PIRSF000532">
    <property type="entry name" value="ATP_PFK_prok"/>
    <property type="match status" value="1"/>
</dbReference>
<dbReference type="EC" id="2.7.1.90" evidence="10"/>
<evidence type="ECO:0000256" key="9">
    <source>
        <dbReference type="ARBA" id="ARBA00023152"/>
    </source>
</evidence>
<dbReference type="GO" id="GO:0030388">
    <property type="term" value="P:fructose 1,6-bisphosphate metabolic process"/>
    <property type="evidence" value="ECO:0007669"/>
    <property type="project" value="TreeGrafter"/>
</dbReference>
<feature type="site" description="Important for catalytic activity; stabilizes the transition state when the phosphoryl donor is PPi" evidence="10">
    <location>
        <position position="134"/>
    </location>
</feature>
<keyword evidence="7 10" id="KW-0418">Kinase</keyword>
<dbReference type="GO" id="GO:0006002">
    <property type="term" value="P:fructose 6-phosphate metabolic process"/>
    <property type="evidence" value="ECO:0007669"/>
    <property type="project" value="InterPro"/>
</dbReference>
<evidence type="ECO:0000256" key="7">
    <source>
        <dbReference type="ARBA" id="ARBA00022777"/>
    </source>
</evidence>
<dbReference type="GO" id="GO:0047334">
    <property type="term" value="F:diphosphate-fructose-6-phosphate 1-phosphotransferase activity"/>
    <property type="evidence" value="ECO:0007669"/>
    <property type="project" value="UniProtKB-EC"/>
</dbReference>
<comment type="caution">
    <text evidence="10">Lacks conserved residue(s) required for the propagation of feature annotation.</text>
</comment>
<dbReference type="InterPro" id="IPR000023">
    <property type="entry name" value="Phosphofructokinase_dom"/>
</dbReference>
<evidence type="ECO:0000256" key="8">
    <source>
        <dbReference type="ARBA" id="ARBA00022842"/>
    </source>
</evidence>
<protein>
    <recommendedName>
        <fullName evidence="10">Pyrophosphate--fructose 6-phosphate 1-phosphotransferase</fullName>
        <ecNumber evidence="10">2.7.1.90</ecNumber>
    </recommendedName>
    <alternativeName>
        <fullName evidence="10">6-phosphofructokinase, pyrophosphate dependent</fullName>
    </alternativeName>
    <alternativeName>
        <fullName evidence="10">PPi-dependent phosphofructokinase</fullName>
        <shortName evidence="10">PPi-PFK</shortName>
    </alternativeName>
    <alternativeName>
        <fullName evidence="10">Pyrophosphate-dependent 6-phosphofructose-1-kinase</fullName>
    </alternativeName>
</protein>
<feature type="binding site" evidence="10">
    <location>
        <position position="19"/>
    </location>
    <ligand>
        <name>diphosphate</name>
        <dbReference type="ChEBI" id="CHEBI:33019"/>
    </ligand>
</feature>
<dbReference type="UniPathway" id="UPA00109">
    <property type="reaction ID" value="UER00182"/>
</dbReference>
<dbReference type="Proteomes" id="UP000192611">
    <property type="component" value="Unassembled WGS sequence"/>
</dbReference>
<dbReference type="GO" id="GO:0070095">
    <property type="term" value="F:fructose-6-phosphate binding"/>
    <property type="evidence" value="ECO:0007669"/>
    <property type="project" value="TreeGrafter"/>
</dbReference>
<dbReference type="Pfam" id="PF00365">
    <property type="entry name" value="PFK"/>
    <property type="match status" value="1"/>
</dbReference>
<organism evidence="12 13">
    <name type="scientific">Candidatus Coatesbacteria bacterium 4484_99</name>
    <dbReference type="NCBI Taxonomy" id="1970774"/>
    <lineage>
        <taxon>Bacteria</taxon>
        <taxon>Candidatus Coatesiibacteriota</taxon>
    </lineage>
</organism>
<comment type="similarity">
    <text evidence="10">Belongs to the phosphofructokinase type A (PFKA) family. Mixed-substrate PFK group III subfamily.</text>
</comment>
<feature type="active site" description="Proton acceptor" evidence="10">
    <location>
        <position position="137"/>
    </location>
</feature>
<comment type="cofactor">
    <cofactor evidence="1 10">
        <name>Mg(2+)</name>
        <dbReference type="ChEBI" id="CHEBI:18420"/>
    </cofactor>
</comment>
<feature type="binding site" evidence="10">
    <location>
        <position position="112"/>
    </location>
    <ligand>
        <name>Mg(2+)</name>
        <dbReference type="ChEBI" id="CHEBI:18420"/>
        <note>catalytic</note>
    </ligand>
</feature>
<comment type="activity regulation">
    <text evidence="10">Non-allosteric.</text>
</comment>
<dbReference type="AlphaFoldDB" id="A0A1W9S2Q8"/>
<dbReference type="NCBIfam" id="TIGR02483">
    <property type="entry name" value="PFK_mixed"/>
    <property type="match status" value="1"/>
</dbReference>
<keyword evidence="9 10" id="KW-0324">Glycolysis</keyword>
<dbReference type="Gene3D" id="3.40.50.450">
    <property type="match status" value="1"/>
</dbReference>
<comment type="catalytic activity">
    <reaction evidence="10">
        <text>beta-D-fructose 6-phosphate + diphosphate = beta-D-fructose 1,6-bisphosphate + phosphate + H(+)</text>
        <dbReference type="Rhea" id="RHEA:13613"/>
        <dbReference type="ChEBI" id="CHEBI:15378"/>
        <dbReference type="ChEBI" id="CHEBI:32966"/>
        <dbReference type="ChEBI" id="CHEBI:33019"/>
        <dbReference type="ChEBI" id="CHEBI:43474"/>
        <dbReference type="ChEBI" id="CHEBI:57634"/>
        <dbReference type="EC" id="2.7.1.90"/>
    </reaction>
</comment>
<dbReference type="GO" id="GO:0046872">
    <property type="term" value="F:metal ion binding"/>
    <property type="evidence" value="ECO:0007669"/>
    <property type="project" value="UniProtKB-KW"/>
</dbReference>
<dbReference type="InterPro" id="IPR012829">
    <property type="entry name" value="Phosphofructokinase_III"/>
</dbReference>
<feature type="site" description="Important for catalytic activity and substrate specificity; stabilizes the transition state when the phosphoryl donor is PPi; prevents ATP from binding by mimicking the alpha-phosphate group of ATP" evidence="10">
    <location>
        <position position="113"/>
    </location>
</feature>
<evidence type="ECO:0000256" key="4">
    <source>
        <dbReference type="ARBA" id="ARBA00022490"/>
    </source>
</evidence>
<dbReference type="EMBL" id="NATQ01000016">
    <property type="protein sequence ID" value="OQX91006.1"/>
    <property type="molecule type" value="Genomic_DNA"/>
</dbReference>
<dbReference type="SUPFAM" id="SSF53784">
    <property type="entry name" value="Phosphofructokinase"/>
    <property type="match status" value="1"/>
</dbReference>
<keyword evidence="4 10" id="KW-0963">Cytoplasm</keyword>
<dbReference type="InterPro" id="IPR022953">
    <property type="entry name" value="ATP_PFK"/>
</dbReference>
<dbReference type="PANTHER" id="PTHR13697:SF52">
    <property type="entry name" value="ATP-DEPENDENT 6-PHOSPHOFRUCTOKINASE 3"/>
    <property type="match status" value="1"/>
</dbReference>
<evidence type="ECO:0000256" key="10">
    <source>
        <dbReference type="HAMAP-Rule" id="MF_01976"/>
    </source>
</evidence>
<evidence type="ECO:0000256" key="1">
    <source>
        <dbReference type="ARBA" id="ARBA00001946"/>
    </source>
</evidence>
<dbReference type="PRINTS" id="PR00476">
    <property type="entry name" value="PHFRCTKINASE"/>
</dbReference>
<dbReference type="GO" id="GO:0061621">
    <property type="term" value="P:canonical glycolysis"/>
    <property type="evidence" value="ECO:0007669"/>
    <property type="project" value="TreeGrafter"/>
</dbReference>
<evidence type="ECO:0000313" key="13">
    <source>
        <dbReference type="Proteomes" id="UP000192611"/>
    </source>
</evidence>
<evidence type="ECO:0000256" key="6">
    <source>
        <dbReference type="ARBA" id="ARBA00022723"/>
    </source>
</evidence>
<comment type="subunit">
    <text evidence="10">Homodimer or homotetramer.</text>
</comment>
<dbReference type="HAMAP" id="MF_01976">
    <property type="entry name" value="Phosphofructokinase_III"/>
    <property type="match status" value="1"/>
</dbReference>
<feature type="domain" description="Phosphofructokinase" evidence="11">
    <location>
        <begin position="12"/>
        <end position="307"/>
    </location>
</feature>
<dbReference type="Gene3D" id="3.40.50.460">
    <property type="entry name" value="Phosphofructokinase domain"/>
    <property type="match status" value="1"/>
</dbReference>
<dbReference type="GO" id="GO:0048029">
    <property type="term" value="F:monosaccharide binding"/>
    <property type="evidence" value="ECO:0007669"/>
    <property type="project" value="TreeGrafter"/>
</dbReference>
<dbReference type="GO" id="GO:0005945">
    <property type="term" value="C:6-phosphofructokinase complex"/>
    <property type="evidence" value="ECO:0007669"/>
    <property type="project" value="TreeGrafter"/>
</dbReference>
<dbReference type="GO" id="GO:0003872">
    <property type="term" value="F:6-phosphofructokinase activity"/>
    <property type="evidence" value="ECO:0007669"/>
    <property type="project" value="UniProtKB-UniRule"/>
</dbReference>
<evidence type="ECO:0000259" key="11">
    <source>
        <dbReference type="Pfam" id="PF00365"/>
    </source>
</evidence>
<feature type="binding site" description="in other chain" evidence="10">
    <location>
        <begin position="135"/>
        <end position="137"/>
    </location>
    <ligand>
        <name>substrate</name>
        <note>ligand shared between dimeric partners</note>
    </ligand>
</feature>
<accession>A0A1W9S2Q8</accession>
<feature type="binding site" evidence="10">
    <location>
        <position position="172"/>
    </location>
    <ligand>
        <name>substrate</name>
        <note>ligand shared between dimeric partners</note>
    </ligand>
</feature>
<comment type="function">
    <text evidence="10">Catalyzes the phosphorylation of D-fructose 6-phosphate, the first committing step of glycolysis. Uses inorganic phosphate (PPi) as phosphoryl donor instead of ATP like common ATP-dependent phosphofructokinases (ATP-PFKs), which renders the reaction reversible, and can thus function both in glycolysis and gluconeogenesis. Consistently, PPi-PFK can replace the enzymes of both the forward (ATP-PFK) and reverse (fructose-bisphosphatase (FBPase)) reactions.</text>
</comment>
<dbReference type="GO" id="GO:0042802">
    <property type="term" value="F:identical protein binding"/>
    <property type="evidence" value="ECO:0007669"/>
    <property type="project" value="TreeGrafter"/>
</dbReference>
<dbReference type="NCBIfam" id="NF002872">
    <property type="entry name" value="PRK03202.1"/>
    <property type="match status" value="1"/>
</dbReference>
<evidence type="ECO:0000256" key="2">
    <source>
        <dbReference type="ARBA" id="ARBA00004496"/>
    </source>
</evidence>
<comment type="pathway">
    <text evidence="3 10">Carbohydrate degradation; glycolysis; D-glyceraldehyde 3-phosphate and glycerone phosphate from D-glucose: step 3/4.</text>
</comment>
<dbReference type="InterPro" id="IPR012003">
    <property type="entry name" value="ATP_PFK_prok-type"/>
</dbReference>
<dbReference type="GO" id="GO:0005524">
    <property type="term" value="F:ATP binding"/>
    <property type="evidence" value="ECO:0007669"/>
    <property type="project" value="InterPro"/>
</dbReference>
<name>A0A1W9S2Q8_9BACT</name>